<feature type="compositionally biased region" description="Polar residues" evidence="6">
    <location>
        <begin position="105"/>
        <end position="128"/>
    </location>
</feature>
<keyword evidence="3" id="KW-0813">Transport</keyword>
<evidence type="ECO:0000256" key="1">
    <source>
        <dbReference type="ARBA" id="ARBA00004567"/>
    </source>
</evidence>
<feature type="compositionally biased region" description="Low complexity" evidence="6">
    <location>
        <begin position="260"/>
        <end position="299"/>
    </location>
</feature>
<dbReference type="GO" id="GO:0044613">
    <property type="term" value="C:nuclear pore central transport channel"/>
    <property type="evidence" value="ECO:0007669"/>
    <property type="project" value="EnsemblFungi"/>
</dbReference>
<feature type="region of interest" description="Disordered" evidence="6">
    <location>
        <begin position="1"/>
        <end position="236"/>
    </location>
</feature>
<dbReference type="GO" id="GO:0006607">
    <property type="term" value="P:NLS-bearing protein import into nucleus"/>
    <property type="evidence" value="ECO:0007669"/>
    <property type="project" value="EnsemblFungi"/>
</dbReference>
<feature type="compositionally biased region" description="Low complexity" evidence="6">
    <location>
        <begin position="1"/>
        <end position="13"/>
    </location>
</feature>
<proteinExistence type="predicted"/>
<dbReference type="HOGENOM" id="CLU_023804_1_0_1"/>
<evidence type="ECO:0000256" key="3">
    <source>
        <dbReference type="ARBA" id="ARBA00022448"/>
    </source>
</evidence>
<reference evidence="8 9" key="1">
    <citation type="journal article" date="2009" name="Nature">
        <title>Evolution of pathogenicity and sexual reproduction in eight Candida genomes.</title>
        <authorList>
            <person name="Butler G."/>
            <person name="Rasmussen M.D."/>
            <person name="Lin M.F."/>
            <person name="Santos M.A."/>
            <person name="Sakthikumar S."/>
            <person name="Munro C.A."/>
            <person name="Rheinbay E."/>
            <person name="Grabherr M."/>
            <person name="Forche A."/>
            <person name="Reedy J.L."/>
            <person name="Agrafioti I."/>
            <person name="Arnaud M.B."/>
            <person name="Bates S."/>
            <person name="Brown A.J."/>
            <person name="Brunke S."/>
            <person name="Costanzo M.C."/>
            <person name="Fitzpatrick D.A."/>
            <person name="de Groot P.W."/>
            <person name="Harris D."/>
            <person name="Hoyer L.L."/>
            <person name="Hube B."/>
            <person name="Klis F.M."/>
            <person name="Kodira C."/>
            <person name="Lennard N."/>
            <person name="Logue M.E."/>
            <person name="Martin R."/>
            <person name="Neiman A.M."/>
            <person name="Nikolaou E."/>
            <person name="Quail M.A."/>
            <person name="Quinn J."/>
            <person name="Santos M.C."/>
            <person name="Schmitzberger F.F."/>
            <person name="Sherlock G."/>
            <person name="Shah P."/>
            <person name="Silverstein K.A."/>
            <person name="Skrzypek M.S."/>
            <person name="Soll D."/>
            <person name="Staggs R."/>
            <person name="Stansfield I."/>
            <person name="Stumpf M.P."/>
            <person name="Sudbery P.E."/>
            <person name="Srikantha T."/>
            <person name="Zeng Q."/>
            <person name="Berman J."/>
            <person name="Berriman M."/>
            <person name="Heitman J."/>
            <person name="Gow N.A."/>
            <person name="Lorenz M.C."/>
            <person name="Birren B.W."/>
            <person name="Kellis M."/>
            <person name="Cuomo C.A."/>
        </authorList>
    </citation>
    <scope>NUCLEOTIDE SEQUENCE [LARGE SCALE GENOMIC DNA]</scope>
    <source>
        <strain evidence="9">ATCC 6260 / CBS 566 / DSM 6381 / JCM 1539 / NBRC 10279 / NRRL Y-324</strain>
    </source>
</reference>
<keyword evidence="4" id="KW-0509">mRNA transport</keyword>
<name>A5DQ93_PICGU</name>
<dbReference type="EMBL" id="CH408161">
    <property type="protein sequence ID" value="EDK41346.2"/>
    <property type="molecule type" value="Genomic_DNA"/>
</dbReference>
<keyword evidence="5" id="KW-0539">Nucleus</keyword>
<comment type="subcellular location">
    <subcellularLocation>
        <location evidence="2">Nucleus membrane</location>
        <topology evidence="2">Peripheral membrane protein</topology>
        <orientation evidence="2">Nucleoplasmic side</orientation>
    </subcellularLocation>
    <subcellularLocation>
        <location evidence="1">Nucleus</location>
        <location evidence="1">Nuclear pore complex</location>
    </subcellularLocation>
</comment>
<dbReference type="RefSeq" id="XP_001482424.2">
    <property type="nucleotide sequence ID" value="XM_001482374.1"/>
</dbReference>
<dbReference type="Proteomes" id="UP000001997">
    <property type="component" value="Unassembled WGS sequence"/>
</dbReference>
<feature type="compositionally biased region" description="Low complexity" evidence="6">
    <location>
        <begin position="147"/>
        <end position="215"/>
    </location>
</feature>
<dbReference type="PANTHER" id="PTHR13000">
    <property type="entry name" value="NUCLEOPORIN P54"/>
    <property type="match status" value="1"/>
</dbReference>
<accession>A5DQ93</accession>
<dbReference type="PANTHER" id="PTHR13000:SF0">
    <property type="entry name" value="NUCLEOPORIN P54"/>
    <property type="match status" value="1"/>
</dbReference>
<dbReference type="GO" id="GO:0036228">
    <property type="term" value="P:protein localization to nuclear inner membrane"/>
    <property type="evidence" value="ECO:0007669"/>
    <property type="project" value="EnsemblFungi"/>
</dbReference>
<dbReference type="Pfam" id="PF13874">
    <property type="entry name" value="Nup54"/>
    <property type="match status" value="1"/>
</dbReference>
<keyword evidence="4" id="KW-0653">Protein transport</keyword>
<evidence type="ECO:0000313" key="8">
    <source>
        <dbReference type="EMBL" id="EDK41346.2"/>
    </source>
</evidence>
<evidence type="ECO:0000256" key="4">
    <source>
        <dbReference type="ARBA" id="ARBA00023132"/>
    </source>
</evidence>
<feature type="region of interest" description="Disordered" evidence="6">
    <location>
        <begin position="255"/>
        <end position="308"/>
    </location>
</feature>
<dbReference type="InterPro" id="IPR024864">
    <property type="entry name" value="Nup54/Nup57/Nup44"/>
</dbReference>
<evidence type="ECO:0000256" key="2">
    <source>
        <dbReference type="ARBA" id="ARBA00004620"/>
    </source>
</evidence>
<protein>
    <recommendedName>
        <fullName evidence="7">Nucleoporin Nup54 alpha-helical domain-containing protein</fullName>
    </recommendedName>
</protein>
<evidence type="ECO:0000256" key="5">
    <source>
        <dbReference type="ARBA" id="ARBA00023242"/>
    </source>
</evidence>
<dbReference type="GO" id="GO:0042802">
    <property type="term" value="F:identical protein binding"/>
    <property type="evidence" value="ECO:0007669"/>
    <property type="project" value="EnsemblFungi"/>
</dbReference>
<dbReference type="eggNOG" id="KOG3091">
    <property type="taxonomic scope" value="Eukaryota"/>
</dbReference>
<sequence length="579" mass="61737">MFSQPSSGSPFGSTAAGTTNPPQSGTSQPGFSFGNNTNRAASFSFGSQPAQNSGFGQNNSTNQPSLFGSSAAGGANQTQPQSAGGLFGQNNQNAQNKPASGGLFGQTNNQNNTASGGLLGQNNTQSSGGLFGQNNNNTQSSGGLFGQNNNNTQTSGGLFGSNNTQNTQKNQSGGLFGQNNNQNNQNNQSGGLFGSNTTNSNTSTFGKPAGTSTQGGLFGGSGTTSTNNTSGALFGGSNTNTSGGLFGNNSNNTATSGLFSQGNNTNNSLFNQNNNSSLFGQNNQTQTNTTGPSNNSQPSFGWNSQKPAAPAVKSIMQVSRNEPAKNNYTPAISDQLLKIKEQWDPSSPKLALKTHFYNKVSDNEISAVLNQPRPQNETPEDWDAAMLNRPSASYYPVKVTSYSDVAQRVEVQLDHVAKSRVVLNEILQKQSALSSKHDLDNTTRILRAKTKHAKLSRRLLRLATILAVLKLKGYPLLPEEEELSKQFDLLNGMISDPNSPLGRLNDIFARVTILKERSEELNRQFDTTVRSMSSKDEDEVNNEEIIKKVSQLLLKQQVGLNHLNKVIAEDTEKVDKLKQ</sequence>
<evidence type="ECO:0000313" key="9">
    <source>
        <dbReference type="Proteomes" id="UP000001997"/>
    </source>
</evidence>
<dbReference type="InParanoid" id="A5DQ93"/>
<dbReference type="InterPro" id="IPR025574">
    <property type="entry name" value="Nucleoporin_FG_rpt"/>
</dbReference>
<dbReference type="FunCoup" id="A5DQ93">
    <property type="interactions" value="236"/>
</dbReference>
<feature type="compositionally biased region" description="Polar residues" evidence="6">
    <location>
        <begin position="15"/>
        <end position="68"/>
    </location>
</feature>
<feature type="compositionally biased region" description="Polar residues" evidence="6">
    <location>
        <begin position="75"/>
        <end position="98"/>
    </location>
</feature>
<dbReference type="KEGG" id="pgu:PGUG_05444"/>
<dbReference type="STRING" id="294746.A5DQ93"/>
<dbReference type="GeneID" id="5124385"/>
<keyword evidence="4" id="KW-0811">Translocation</keyword>
<dbReference type="OMA" id="MMQTRLH"/>
<evidence type="ECO:0000259" key="7">
    <source>
        <dbReference type="Pfam" id="PF13874"/>
    </source>
</evidence>
<feature type="domain" description="Nucleoporin Nup54 alpha-helical" evidence="7">
    <location>
        <begin position="373"/>
        <end position="510"/>
    </location>
</feature>
<dbReference type="GO" id="GO:0017056">
    <property type="term" value="F:structural constituent of nuclear pore"/>
    <property type="evidence" value="ECO:0007669"/>
    <property type="project" value="EnsemblFungi"/>
</dbReference>
<dbReference type="GO" id="GO:0006999">
    <property type="term" value="P:nuclear pore organization"/>
    <property type="evidence" value="ECO:0007669"/>
    <property type="project" value="EnsemblFungi"/>
</dbReference>
<dbReference type="OrthoDB" id="6162375at2759"/>
<dbReference type="InterPro" id="IPR025712">
    <property type="entry name" value="Nup54_alpha-helical_dom"/>
</dbReference>
<dbReference type="Pfam" id="PF13634">
    <property type="entry name" value="Nucleoporin_FG"/>
    <property type="match status" value="3"/>
</dbReference>
<gene>
    <name evidence="8" type="ORF">PGUG_05444</name>
</gene>
<dbReference type="AlphaFoldDB" id="A5DQ93"/>
<keyword evidence="4" id="KW-0906">Nuclear pore complex</keyword>
<keyword evidence="9" id="KW-1185">Reference proteome</keyword>
<dbReference type="GO" id="GO:0031965">
    <property type="term" value="C:nuclear membrane"/>
    <property type="evidence" value="ECO:0007669"/>
    <property type="project" value="UniProtKB-SubCell"/>
</dbReference>
<evidence type="ECO:0000256" key="6">
    <source>
        <dbReference type="SAM" id="MobiDB-lite"/>
    </source>
</evidence>
<organism evidence="8 9">
    <name type="scientific">Meyerozyma guilliermondii (strain ATCC 6260 / CBS 566 / DSM 6381 / JCM 1539 / NBRC 10279 / NRRL Y-324)</name>
    <name type="common">Yeast</name>
    <name type="synonym">Candida guilliermondii</name>
    <dbReference type="NCBI Taxonomy" id="294746"/>
    <lineage>
        <taxon>Eukaryota</taxon>
        <taxon>Fungi</taxon>
        <taxon>Dikarya</taxon>
        <taxon>Ascomycota</taxon>
        <taxon>Saccharomycotina</taxon>
        <taxon>Pichiomycetes</taxon>
        <taxon>Debaryomycetaceae</taxon>
        <taxon>Meyerozyma</taxon>
    </lineage>
</organism>
<dbReference type="VEuPathDB" id="FungiDB:PGUG_05444"/>